<dbReference type="InterPro" id="IPR002543">
    <property type="entry name" value="FtsK_dom"/>
</dbReference>
<dbReference type="SMART" id="SM00382">
    <property type="entry name" value="AAA"/>
    <property type="match status" value="1"/>
</dbReference>
<dbReference type="AlphaFoldDB" id="A0A382ZVU4"/>
<evidence type="ECO:0000259" key="3">
    <source>
        <dbReference type="PROSITE" id="PS50901"/>
    </source>
</evidence>
<dbReference type="InterPro" id="IPR050206">
    <property type="entry name" value="FtsK/SpoIIIE/SftA"/>
</dbReference>
<keyword evidence="2" id="KW-0067">ATP-binding</keyword>
<dbReference type="GO" id="GO:0005524">
    <property type="term" value="F:ATP binding"/>
    <property type="evidence" value="ECO:0007669"/>
    <property type="project" value="UniProtKB-KW"/>
</dbReference>
<feature type="non-terminal residue" evidence="4">
    <location>
        <position position="255"/>
    </location>
</feature>
<dbReference type="Pfam" id="PF01580">
    <property type="entry name" value="FtsK_SpoIIIE"/>
    <property type="match status" value="1"/>
</dbReference>
<dbReference type="EMBL" id="UINC01187027">
    <property type="protein sequence ID" value="SVD99533.1"/>
    <property type="molecule type" value="Genomic_DNA"/>
</dbReference>
<dbReference type="PROSITE" id="PS50901">
    <property type="entry name" value="FTSK"/>
    <property type="match status" value="1"/>
</dbReference>
<keyword evidence="1" id="KW-0547">Nucleotide-binding</keyword>
<sequence length="255" mass="28106">EFSKKEIKLPIALGKSISGIPITGDLTSMPHLLIAGTTGSGKSVCINTIILSLLYKHSPDKCKFILIDPKMLELSTYEGIPHLLCPVITEAKKAASVLGWVVKEMESRYRLMTKEGVRNIDGYNAKHTHSMPYIVVIVDEMSDLMLVAGKEIENYIQKLSQMARAAGIHIIMATQRPSVDVITGTIKANFPTRISFQVSSKIDSRTILGEQGAEQLLGKGDMLFMSAANRIVRIHAPLVSENEIEKINNFLRSEA</sequence>
<gene>
    <name evidence="4" type="ORF">METZ01_LOCUS452387</name>
</gene>
<dbReference type="Gene3D" id="3.40.50.300">
    <property type="entry name" value="P-loop containing nucleotide triphosphate hydrolases"/>
    <property type="match status" value="1"/>
</dbReference>
<feature type="domain" description="FtsK" evidence="3">
    <location>
        <begin position="19"/>
        <end position="205"/>
    </location>
</feature>
<protein>
    <recommendedName>
        <fullName evidence="3">FtsK domain-containing protein</fullName>
    </recommendedName>
</protein>
<dbReference type="PANTHER" id="PTHR22683">
    <property type="entry name" value="SPORULATION PROTEIN RELATED"/>
    <property type="match status" value="1"/>
</dbReference>
<name>A0A382ZVU4_9ZZZZ</name>
<dbReference type="SUPFAM" id="SSF52540">
    <property type="entry name" value="P-loop containing nucleoside triphosphate hydrolases"/>
    <property type="match status" value="1"/>
</dbReference>
<evidence type="ECO:0000256" key="2">
    <source>
        <dbReference type="ARBA" id="ARBA00022840"/>
    </source>
</evidence>
<dbReference type="GO" id="GO:0003677">
    <property type="term" value="F:DNA binding"/>
    <property type="evidence" value="ECO:0007669"/>
    <property type="project" value="InterPro"/>
</dbReference>
<dbReference type="InterPro" id="IPR027417">
    <property type="entry name" value="P-loop_NTPase"/>
</dbReference>
<evidence type="ECO:0000256" key="1">
    <source>
        <dbReference type="ARBA" id="ARBA00022741"/>
    </source>
</evidence>
<dbReference type="CDD" id="cd01127">
    <property type="entry name" value="TrwB_TraG_TraD_VirD4"/>
    <property type="match status" value="1"/>
</dbReference>
<accession>A0A382ZVU4</accession>
<reference evidence="4" key="1">
    <citation type="submission" date="2018-05" db="EMBL/GenBank/DDBJ databases">
        <authorList>
            <person name="Lanie J.A."/>
            <person name="Ng W.-L."/>
            <person name="Kazmierczak K.M."/>
            <person name="Andrzejewski T.M."/>
            <person name="Davidsen T.M."/>
            <person name="Wayne K.J."/>
            <person name="Tettelin H."/>
            <person name="Glass J.I."/>
            <person name="Rusch D."/>
            <person name="Podicherti R."/>
            <person name="Tsui H.-C.T."/>
            <person name="Winkler M.E."/>
        </authorList>
    </citation>
    <scope>NUCLEOTIDE SEQUENCE</scope>
</reference>
<evidence type="ECO:0000313" key="4">
    <source>
        <dbReference type="EMBL" id="SVD99533.1"/>
    </source>
</evidence>
<organism evidence="4">
    <name type="scientific">marine metagenome</name>
    <dbReference type="NCBI Taxonomy" id="408172"/>
    <lineage>
        <taxon>unclassified sequences</taxon>
        <taxon>metagenomes</taxon>
        <taxon>ecological metagenomes</taxon>
    </lineage>
</organism>
<proteinExistence type="predicted"/>
<dbReference type="PANTHER" id="PTHR22683:SF41">
    <property type="entry name" value="DNA TRANSLOCASE FTSK"/>
    <property type="match status" value="1"/>
</dbReference>
<feature type="non-terminal residue" evidence="4">
    <location>
        <position position="1"/>
    </location>
</feature>
<dbReference type="InterPro" id="IPR003593">
    <property type="entry name" value="AAA+_ATPase"/>
</dbReference>